<comment type="subcellular location">
    <subcellularLocation>
        <location evidence="1">Cytoplasm</location>
    </subcellularLocation>
</comment>
<dbReference type="CDD" id="cd07187">
    <property type="entry name" value="YvcK_like"/>
    <property type="match status" value="1"/>
</dbReference>
<protein>
    <recommendedName>
        <fullName evidence="1">Putative gluconeogenesis factor</fullName>
    </recommendedName>
</protein>
<dbReference type="HAMAP" id="MF_00973">
    <property type="entry name" value="Gluconeogen_factor"/>
    <property type="match status" value="1"/>
</dbReference>
<dbReference type="GO" id="GO:0043743">
    <property type="term" value="F:LPPG:FO 2-phospho-L-lactate transferase activity"/>
    <property type="evidence" value="ECO:0007669"/>
    <property type="project" value="InterPro"/>
</dbReference>
<accession>A0A930B6B8</accession>
<dbReference type="GeneID" id="78277666"/>
<dbReference type="RefSeq" id="WP_007069924.1">
    <property type="nucleotide sequence ID" value="NZ_CATVVQ010000044.1"/>
</dbReference>
<dbReference type="NCBIfam" id="TIGR01826">
    <property type="entry name" value="CofD_related"/>
    <property type="match status" value="1"/>
</dbReference>
<dbReference type="PANTHER" id="PTHR30135:SF3">
    <property type="entry name" value="GLUCONEOGENESIS FACTOR-RELATED"/>
    <property type="match status" value="1"/>
</dbReference>
<evidence type="ECO:0000313" key="2">
    <source>
        <dbReference type="EMBL" id="MBF1129739.1"/>
    </source>
</evidence>
<dbReference type="Proteomes" id="UP000757890">
    <property type="component" value="Unassembled WGS sequence"/>
</dbReference>
<dbReference type="PANTHER" id="PTHR30135">
    <property type="entry name" value="UNCHARACTERIZED PROTEIN YVCK-RELATED"/>
    <property type="match status" value="1"/>
</dbReference>
<sequence length="450" mass="49208">MKLLLQWLYPGLNIKRWMLLFSFGLMLLAFGAALVMNYQVFGRIEEEILRLLFVLTGTYSYTFLAAAGIFFVFIGLFFMLWAIRRLVKRFFSLVAPDQESVSRHIVSKWELSRGLKVVAIGGGHGLSMLLRGLKTKTSNISAIVTVADDGGSSGRLREEMNIVAPGDLRNCLVALADKETVLEQLFQYRFGGEGELAGHSLGNLFLAALMKEFGNVQNALETASTVLNIRGQVMPATAQKIRLCAKMSDGSTIEGESEIAAYVEKKGGKVKIIHVDTVPSAPIAVGDALEAIRNADLITLGPGSLYTSVLPDLLVPEILTAIKESSAPCMYICNVMTQPGETLGYTVSDHLKALVDHVGKGVIDYVLVNNGVPKKDVLKRYEKVQAHPVEIDRKKIQRMGIILIEEDLLGVEKGAVHDTDTLCNEIIRISGLLKTNIAPEVLSGYLGRAK</sequence>
<dbReference type="InterPro" id="IPR010119">
    <property type="entry name" value="Gluconeogen_factor"/>
</dbReference>
<dbReference type="GO" id="GO:0008360">
    <property type="term" value="P:regulation of cell shape"/>
    <property type="evidence" value="ECO:0007669"/>
    <property type="project" value="UniProtKB-UniRule"/>
</dbReference>
<organism evidence="2 3">
    <name type="scientific">Dialister invisus</name>
    <dbReference type="NCBI Taxonomy" id="218538"/>
    <lineage>
        <taxon>Bacteria</taxon>
        <taxon>Bacillati</taxon>
        <taxon>Bacillota</taxon>
        <taxon>Negativicutes</taxon>
        <taxon>Veillonellales</taxon>
        <taxon>Veillonellaceae</taxon>
        <taxon>Dialister</taxon>
    </lineage>
</organism>
<name>A0A930B6B8_9FIRM</name>
<evidence type="ECO:0000313" key="3">
    <source>
        <dbReference type="Proteomes" id="UP000757890"/>
    </source>
</evidence>
<dbReference type="SUPFAM" id="SSF142338">
    <property type="entry name" value="CofD-like"/>
    <property type="match status" value="1"/>
</dbReference>
<proteinExistence type="inferred from homology"/>
<dbReference type="Pfam" id="PF01933">
    <property type="entry name" value="CofD"/>
    <property type="match status" value="1"/>
</dbReference>
<dbReference type="InterPro" id="IPR002882">
    <property type="entry name" value="CofD"/>
</dbReference>
<reference evidence="2" key="1">
    <citation type="submission" date="2020-04" db="EMBL/GenBank/DDBJ databases">
        <title>Deep metagenomics examines the oral microbiome during advanced dental caries in children, revealing novel taxa and co-occurrences with host molecules.</title>
        <authorList>
            <person name="Baker J.L."/>
            <person name="Morton J.T."/>
            <person name="Dinis M."/>
            <person name="Alvarez R."/>
            <person name="Tran N.C."/>
            <person name="Knight R."/>
            <person name="Edlund A."/>
        </authorList>
    </citation>
    <scope>NUCLEOTIDE SEQUENCE</scope>
    <source>
        <strain evidence="2">JCVI_32_bin.14</strain>
    </source>
</reference>
<comment type="similarity">
    <text evidence="1">Belongs to the gluconeogenesis factor family.</text>
</comment>
<keyword evidence="1" id="KW-0963">Cytoplasm</keyword>
<dbReference type="Gene3D" id="3.40.50.10680">
    <property type="entry name" value="CofD-like domains"/>
    <property type="match status" value="1"/>
</dbReference>
<evidence type="ECO:0000256" key="1">
    <source>
        <dbReference type="HAMAP-Rule" id="MF_00973"/>
    </source>
</evidence>
<dbReference type="GO" id="GO:0005737">
    <property type="term" value="C:cytoplasm"/>
    <property type="evidence" value="ECO:0007669"/>
    <property type="project" value="UniProtKB-SubCell"/>
</dbReference>
<dbReference type="InterPro" id="IPR038136">
    <property type="entry name" value="CofD-like_dom_sf"/>
</dbReference>
<dbReference type="EMBL" id="JABZMK010000050">
    <property type="protein sequence ID" value="MBF1129739.1"/>
    <property type="molecule type" value="Genomic_DNA"/>
</dbReference>
<comment type="function">
    <text evidence="1">Required for morphogenesis under gluconeogenic growth conditions.</text>
</comment>
<comment type="caution">
    <text evidence="2">The sequence shown here is derived from an EMBL/GenBank/DDBJ whole genome shotgun (WGS) entry which is preliminary data.</text>
</comment>
<dbReference type="AlphaFoldDB" id="A0A930B6B8"/>
<gene>
    <name evidence="2" type="primary">yvcK</name>
    <name evidence="2" type="ORF">HXL70_06835</name>
</gene>